<gene>
    <name evidence="2" type="ORF">EJ06DRAFT_521667</name>
</gene>
<feature type="compositionally biased region" description="Polar residues" evidence="1">
    <location>
        <begin position="16"/>
        <end position="30"/>
    </location>
</feature>
<proteinExistence type="predicted"/>
<reference evidence="2" key="1">
    <citation type="journal article" date="2020" name="Stud. Mycol.">
        <title>101 Dothideomycetes genomes: a test case for predicting lifestyles and emergence of pathogens.</title>
        <authorList>
            <person name="Haridas S."/>
            <person name="Albert R."/>
            <person name="Binder M."/>
            <person name="Bloem J."/>
            <person name="Labutti K."/>
            <person name="Salamov A."/>
            <person name="Andreopoulos B."/>
            <person name="Baker S."/>
            <person name="Barry K."/>
            <person name="Bills G."/>
            <person name="Bluhm B."/>
            <person name="Cannon C."/>
            <person name="Castanera R."/>
            <person name="Culley D."/>
            <person name="Daum C."/>
            <person name="Ezra D."/>
            <person name="Gonzalez J."/>
            <person name="Henrissat B."/>
            <person name="Kuo A."/>
            <person name="Liang C."/>
            <person name="Lipzen A."/>
            <person name="Lutzoni F."/>
            <person name="Magnuson J."/>
            <person name="Mondo S."/>
            <person name="Nolan M."/>
            <person name="Ohm R."/>
            <person name="Pangilinan J."/>
            <person name="Park H.-J."/>
            <person name="Ramirez L."/>
            <person name="Alfaro M."/>
            <person name="Sun H."/>
            <person name="Tritt A."/>
            <person name="Yoshinaga Y."/>
            <person name="Zwiers L.-H."/>
            <person name="Turgeon B."/>
            <person name="Goodwin S."/>
            <person name="Spatafora J."/>
            <person name="Crous P."/>
            <person name="Grigoriev I."/>
        </authorList>
    </citation>
    <scope>NUCLEOTIDE SEQUENCE</scope>
    <source>
        <strain evidence="2">CBS 262.69</strain>
    </source>
</reference>
<name>A0A6G1HY99_9PEZI</name>
<dbReference type="EMBL" id="ML996694">
    <property type="protein sequence ID" value="KAF2401033.1"/>
    <property type="molecule type" value="Genomic_DNA"/>
</dbReference>
<evidence type="ECO:0000313" key="2">
    <source>
        <dbReference type="EMBL" id="KAF2401033.1"/>
    </source>
</evidence>
<organism evidence="2 3">
    <name type="scientific">Trichodelitschia bisporula</name>
    <dbReference type="NCBI Taxonomy" id="703511"/>
    <lineage>
        <taxon>Eukaryota</taxon>
        <taxon>Fungi</taxon>
        <taxon>Dikarya</taxon>
        <taxon>Ascomycota</taxon>
        <taxon>Pezizomycotina</taxon>
        <taxon>Dothideomycetes</taxon>
        <taxon>Dothideomycetes incertae sedis</taxon>
        <taxon>Phaeotrichales</taxon>
        <taxon>Phaeotrichaceae</taxon>
        <taxon>Trichodelitschia</taxon>
    </lineage>
</organism>
<evidence type="ECO:0000256" key="1">
    <source>
        <dbReference type="SAM" id="MobiDB-lite"/>
    </source>
</evidence>
<accession>A0A6G1HY99</accession>
<feature type="region of interest" description="Disordered" evidence="1">
    <location>
        <begin position="189"/>
        <end position="231"/>
    </location>
</feature>
<protein>
    <submittedName>
        <fullName evidence="2">Uncharacterized protein</fullName>
    </submittedName>
</protein>
<feature type="region of interest" description="Disordered" evidence="1">
    <location>
        <begin position="67"/>
        <end position="100"/>
    </location>
</feature>
<feature type="region of interest" description="Disordered" evidence="1">
    <location>
        <begin position="1"/>
        <end position="32"/>
    </location>
</feature>
<sequence>MQVRGTGALEHGGWMNSGTENAQTLRTPQPSLLPRRIASVEKKAHWHHSWKRARRAWGLRPLRRALAREDDTPGPERPQTNGAAEPGASPWVSEQPHGQTALRQVLDHSPSLLSEHSDQHDGPPNCWFAGMREARRCDDAPTTLTHLTALHVNAPSPCSRAQRAPTISPGQPPSFPYSRAVDKIFSTSNHLDNQHHPASAQRIPNQQPSSCPRLIHLKASSPKPKPGHIAIRKPRPRFRIPSTFYRAFYQIYPCAAN</sequence>
<dbReference type="Proteomes" id="UP000799640">
    <property type="component" value="Unassembled WGS sequence"/>
</dbReference>
<keyword evidence="3" id="KW-1185">Reference proteome</keyword>
<dbReference type="AlphaFoldDB" id="A0A6G1HY99"/>
<evidence type="ECO:0000313" key="3">
    <source>
        <dbReference type="Proteomes" id="UP000799640"/>
    </source>
</evidence>